<organism evidence="1 2">
    <name type="scientific">Methylomonas defluvii</name>
    <dbReference type="NCBI Taxonomy" id="3045149"/>
    <lineage>
        <taxon>Bacteria</taxon>
        <taxon>Pseudomonadati</taxon>
        <taxon>Pseudomonadota</taxon>
        <taxon>Gammaproteobacteria</taxon>
        <taxon>Methylococcales</taxon>
        <taxon>Methylococcaceae</taxon>
        <taxon>Methylomonas</taxon>
    </lineage>
</organism>
<evidence type="ECO:0008006" key="3">
    <source>
        <dbReference type="Google" id="ProtNLM"/>
    </source>
</evidence>
<proteinExistence type="predicted"/>
<reference evidence="1 2" key="1">
    <citation type="submission" date="2023-11" db="EMBL/GenBank/DDBJ databases">
        <authorList>
            <person name="Ouyang M.-Y."/>
        </authorList>
    </citation>
    <scope>NUCLEOTIDE SEQUENCE [LARGE SCALE GENOMIC DNA]</scope>
    <source>
        <strain evidence="1 2">OY6</strain>
    </source>
</reference>
<sequence>MKLSYYGYVFTEVKTGVKYRMPIKNFIQAFCQFKDPNYKNKFTHNGEHIFLLHGPGDLYLFIQTRSKEVIKKINSQDTSVGEIYDVLDKDEMLGFASYVFVMDSYLGFASTTMAPRLASFGNFINDVLSSIGITEYQFNLIPFLHQATKAEAMSMPFIGKSTIQINKSNDFFDDIANYLGGSADEFEDVDSLEIVIEPKARKDIGKAVKKMMARIPDEGLEKLVVRAKDDLHPSLIDLYLAGNGIVADNINTRDEREIATKIREKITNNSVLKKKVIEHEQDEAIKQGNVESISKFCDAGSWSSALSDLQEND</sequence>
<dbReference type="Proteomes" id="UP001284537">
    <property type="component" value="Unassembled WGS sequence"/>
</dbReference>
<dbReference type="RefSeq" id="WP_319960654.1">
    <property type="nucleotide sequence ID" value="NZ_JAXARY010000002.1"/>
</dbReference>
<keyword evidence="2" id="KW-1185">Reference proteome</keyword>
<dbReference type="InterPro" id="IPR031894">
    <property type="entry name" value="RexA"/>
</dbReference>
<evidence type="ECO:0000313" key="1">
    <source>
        <dbReference type="EMBL" id="MDX8126478.1"/>
    </source>
</evidence>
<comment type="caution">
    <text evidence="1">The sequence shown here is derived from an EMBL/GenBank/DDBJ whole genome shotgun (WGS) entry which is preliminary data.</text>
</comment>
<dbReference type="EMBL" id="JAXARY010000002">
    <property type="protein sequence ID" value="MDX8126478.1"/>
    <property type="molecule type" value="Genomic_DNA"/>
</dbReference>
<name>A0ABU4UBE0_9GAMM</name>
<protein>
    <recommendedName>
        <fullName evidence="3">SPFH domain/Band 7 family protein</fullName>
    </recommendedName>
</protein>
<accession>A0ABU4UBE0</accession>
<evidence type="ECO:0000313" key="2">
    <source>
        <dbReference type="Proteomes" id="UP001284537"/>
    </source>
</evidence>
<gene>
    <name evidence="1" type="ORF">QLH52_04245</name>
</gene>
<dbReference type="Pfam" id="PF15969">
    <property type="entry name" value="RexA"/>
    <property type="match status" value="1"/>
</dbReference>